<dbReference type="InParanoid" id="F4RII8"/>
<dbReference type="RefSeq" id="XP_007408904.1">
    <property type="nucleotide sequence ID" value="XM_007408842.1"/>
</dbReference>
<feature type="domain" description="Zn(2)-C6 fungal-type" evidence="4">
    <location>
        <begin position="82"/>
        <end position="122"/>
    </location>
</feature>
<dbReference type="CDD" id="cd00067">
    <property type="entry name" value="GAL4"/>
    <property type="match status" value="1"/>
</dbReference>
<evidence type="ECO:0000256" key="3">
    <source>
        <dbReference type="SAM" id="MobiDB-lite"/>
    </source>
</evidence>
<feature type="compositionally biased region" description="Polar residues" evidence="3">
    <location>
        <begin position="140"/>
        <end position="149"/>
    </location>
</feature>
<keyword evidence="2" id="KW-0539">Nucleus</keyword>
<gene>
    <name evidence="6" type="ORF">MELLADRAFT_85393</name>
</gene>
<feature type="compositionally biased region" description="Basic and acidic residues" evidence="3">
    <location>
        <begin position="125"/>
        <end position="136"/>
    </location>
</feature>
<proteinExistence type="predicted"/>
<feature type="region of interest" description="Disordered" evidence="3">
    <location>
        <begin position="802"/>
        <end position="828"/>
    </location>
</feature>
<feature type="region of interest" description="Disordered" evidence="3">
    <location>
        <begin position="195"/>
        <end position="216"/>
    </location>
</feature>
<dbReference type="Pfam" id="PF04082">
    <property type="entry name" value="Fungal_trans"/>
    <property type="match status" value="1"/>
</dbReference>
<feature type="compositionally biased region" description="Polar residues" evidence="3">
    <location>
        <begin position="802"/>
        <end position="811"/>
    </location>
</feature>
<dbReference type="PANTHER" id="PTHR47783:SF1">
    <property type="entry name" value="ZN(II)2CYS6 TRANSCRIPTION FACTOR (EUROFUNG)"/>
    <property type="match status" value="1"/>
</dbReference>
<feature type="compositionally biased region" description="Low complexity" evidence="3">
    <location>
        <begin position="157"/>
        <end position="169"/>
    </location>
</feature>
<dbReference type="GO" id="GO:0003677">
    <property type="term" value="F:DNA binding"/>
    <property type="evidence" value="ECO:0007669"/>
    <property type="project" value="InterPro"/>
</dbReference>
<dbReference type="OrthoDB" id="2428527at2759"/>
<sequence>MASNNISVERCWSTPSTSTSNINKDLQNTNFNPNVNLHSKSDTSARISLACLTLPTEFVNHVSVFYSSSDVSDSTGWLDGLPCSSLFCSSRKVRCNGKSPCASCVSSNRECIFDQAKTKRKRKARVVEHQNLKPDRPPSATFQPHTISPDSRRNCFPPLLSSPLNPTSDSTRHDSEQSTARNPLTLHQNSLDTHLNFTSSPRCSSEDDISTQSSPPTSRIPYFRFLGPTAIAPGAPFREISMKLVSHQANENMSGFDRMVNTNLAPISSNSKSRLSNSMSLSDPTTISQQDFCKHVEVFYDHMGSFISYINKEDLLISLYQGKISEALKLAISALAECIQPSSTILDYTELWSQRAKSLVIPHLSLPSLDTTYTLLLLAYLEFSRDKDSGLWMWSGLAFRMAIDLGLYKSTTSGLSTSYDRKTVTWDESELRMRESIFWSCYHLDRLISSGTGRVATFLDSEVEIDLPPTIAIPENSKIISDEPLLAPFHYLTRILILLGKISDAFNRSKLKDRSTRESHAEVLQTFRVITPLELHEFHASLPPILHFTVDNARRYINAKHGQAFLLTHLWFHTLVIITHTANVGPAWSCLDVGPVDPMMLEWSRGSVRTISDMLAFGNLFDPDIFLSVPFASQPIMIAACASIPNKLSHDPNGSLENDSSLNVSITPSDLRNFDICATALRNMQPRWRGVSWLVSTLNSRASYETDVDLSTTGGAEVSTCDNSLMNKLVEKSSDVLRLSRIRHEALVPHLVGLTASGTFHEPASGRLSLLHQAKPFTTTPIECPDLSQPIFSNAPSGCSSMSMNNNTSDRSGCADSPTKSHPSPSVPVIDYQIGTPFDLSSMPIDPDSLTSLSSPTSSRSIRHINQNLINDYESDQTSQIPSNHNEIGANLRFELIEGNHQPSLTKEFLEELFSGEVGVWSSFKKR</sequence>
<name>F4RII8_MELLP</name>
<dbReference type="Gene3D" id="4.10.240.10">
    <property type="entry name" value="Zn(2)-C6 fungal-type DNA-binding domain"/>
    <property type="match status" value="1"/>
</dbReference>
<evidence type="ECO:0000313" key="6">
    <source>
        <dbReference type="EMBL" id="EGG07572.1"/>
    </source>
</evidence>
<dbReference type="SUPFAM" id="SSF57701">
    <property type="entry name" value="Zn2/Cys6 DNA-binding domain"/>
    <property type="match status" value="1"/>
</dbReference>
<keyword evidence="1" id="KW-0479">Metal-binding</keyword>
<evidence type="ECO:0008006" key="8">
    <source>
        <dbReference type="Google" id="ProtNLM"/>
    </source>
</evidence>
<accession>F4RII8</accession>
<evidence type="ECO:0000259" key="5">
    <source>
        <dbReference type="SMART" id="SM00906"/>
    </source>
</evidence>
<dbReference type="KEGG" id="mlr:MELLADRAFT_85393"/>
<dbReference type="InterPro" id="IPR036864">
    <property type="entry name" value="Zn2-C6_fun-type_DNA-bd_sf"/>
</dbReference>
<dbReference type="CDD" id="cd12148">
    <property type="entry name" value="fungal_TF_MHR"/>
    <property type="match status" value="1"/>
</dbReference>
<dbReference type="GeneID" id="18933833"/>
<dbReference type="InterPro" id="IPR007219">
    <property type="entry name" value="XnlR_reg_dom"/>
</dbReference>
<evidence type="ECO:0000259" key="4">
    <source>
        <dbReference type="SMART" id="SM00066"/>
    </source>
</evidence>
<dbReference type="InterPro" id="IPR001138">
    <property type="entry name" value="Zn2Cys6_DnaBD"/>
</dbReference>
<dbReference type="EMBL" id="GL883103">
    <property type="protein sequence ID" value="EGG07572.1"/>
    <property type="molecule type" value="Genomic_DNA"/>
</dbReference>
<feature type="region of interest" description="Disordered" evidence="3">
    <location>
        <begin position="1"/>
        <end position="25"/>
    </location>
</feature>
<dbReference type="SMART" id="SM00906">
    <property type="entry name" value="Fungal_trans"/>
    <property type="match status" value="1"/>
</dbReference>
<dbReference type="STRING" id="747676.F4RII8"/>
<dbReference type="HOGENOM" id="CLU_315230_0_0_1"/>
<evidence type="ECO:0000256" key="1">
    <source>
        <dbReference type="ARBA" id="ARBA00022723"/>
    </source>
</evidence>
<feature type="region of interest" description="Disordered" evidence="3">
    <location>
        <begin position="122"/>
        <end position="183"/>
    </location>
</feature>
<dbReference type="Pfam" id="PF00172">
    <property type="entry name" value="Zn_clus"/>
    <property type="match status" value="1"/>
</dbReference>
<dbReference type="GO" id="GO:0006351">
    <property type="term" value="P:DNA-templated transcription"/>
    <property type="evidence" value="ECO:0007669"/>
    <property type="project" value="InterPro"/>
</dbReference>
<dbReference type="AlphaFoldDB" id="F4RII8"/>
<organism evidence="7">
    <name type="scientific">Melampsora larici-populina (strain 98AG31 / pathotype 3-4-7)</name>
    <name type="common">Poplar leaf rust fungus</name>
    <dbReference type="NCBI Taxonomy" id="747676"/>
    <lineage>
        <taxon>Eukaryota</taxon>
        <taxon>Fungi</taxon>
        <taxon>Dikarya</taxon>
        <taxon>Basidiomycota</taxon>
        <taxon>Pucciniomycotina</taxon>
        <taxon>Pucciniomycetes</taxon>
        <taxon>Pucciniales</taxon>
        <taxon>Melampsoraceae</taxon>
        <taxon>Melampsora</taxon>
    </lineage>
</organism>
<dbReference type="SMART" id="SM00066">
    <property type="entry name" value="GAL4"/>
    <property type="match status" value="1"/>
</dbReference>
<evidence type="ECO:0000313" key="7">
    <source>
        <dbReference type="Proteomes" id="UP000001072"/>
    </source>
</evidence>
<dbReference type="VEuPathDB" id="FungiDB:MELLADRAFT_85393"/>
<dbReference type="PANTHER" id="PTHR47783">
    <property type="entry name" value="ZN(II)2CYS6 TRANSCRIPTION FACTOR (EUROFUNG)-RELATED"/>
    <property type="match status" value="1"/>
</dbReference>
<feature type="domain" description="Xylanolytic transcriptional activator regulatory" evidence="5">
    <location>
        <begin position="391"/>
        <end position="474"/>
    </location>
</feature>
<reference evidence="7" key="1">
    <citation type="journal article" date="2011" name="Proc. Natl. Acad. Sci. U.S.A.">
        <title>Obligate biotrophy features unraveled by the genomic analysis of rust fungi.</title>
        <authorList>
            <person name="Duplessis S."/>
            <person name="Cuomo C.A."/>
            <person name="Lin Y.-C."/>
            <person name="Aerts A."/>
            <person name="Tisserant E."/>
            <person name="Veneault-Fourrey C."/>
            <person name="Joly D.L."/>
            <person name="Hacquard S."/>
            <person name="Amselem J."/>
            <person name="Cantarel B.L."/>
            <person name="Chiu R."/>
            <person name="Coutinho P.M."/>
            <person name="Feau N."/>
            <person name="Field M."/>
            <person name="Frey P."/>
            <person name="Gelhaye E."/>
            <person name="Goldberg J."/>
            <person name="Grabherr M.G."/>
            <person name="Kodira C.D."/>
            <person name="Kohler A."/>
            <person name="Kuees U."/>
            <person name="Lindquist E.A."/>
            <person name="Lucas S.M."/>
            <person name="Mago R."/>
            <person name="Mauceli E."/>
            <person name="Morin E."/>
            <person name="Murat C."/>
            <person name="Pangilinan J.L."/>
            <person name="Park R."/>
            <person name="Pearson M."/>
            <person name="Quesneville H."/>
            <person name="Rouhier N."/>
            <person name="Sakthikumar S."/>
            <person name="Salamov A.A."/>
            <person name="Schmutz J."/>
            <person name="Selles B."/>
            <person name="Shapiro H."/>
            <person name="Tanguay P."/>
            <person name="Tuskan G.A."/>
            <person name="Henrissat B."/>
            <person name="Van de Peer Y."/>
            <person name="Rouze P."/>
            <person name="Ellis J.G."/>
            <person name="Dodds P.N."/>
            <person name="Schein J.E."/>
            <person name="Zhong S."/>
            <person name="Hamelin R.C."/>
            <person name="Grigoriev I.V."/>
            <person name="Szabo L.J."/>
            <person name="Martin F."/>
        </authorList>
    </citation>
    <scope>NUCLEOTIDE SEQUENCE [LARGE SCALE GENOMIC DNA]</scope>
    <source>
        <strain evidence="7">98AG31 / pathotype 3-4-7</strain>
    </source>
</reference>
<evidence type="ECO:0000256" key="2">
    <source>
        <dbReference type="ARBA" id="ARBA00023242"/>
    </source>
</evidence>
<protein>
    <recommendedName>
        <fullName evidence="8">Zn(2)-C6 fungal-type domain-containing protein</fullName>
    </recommendedName>
</protein>
<dbReference type="eggNOG" id="ENOG502RYZ7">
    <property type="taxonomic scope" value="Eukaryota"/>
</dbReference>
<dbReference type="Proteomes" id="UP000001072">
    <property type="component" value="Unassembled WGS sequence"/>
</dbReference>
<dbReference type="GO" id="GO:0008270">
    <property type="term" value="F:zinc ion binding"/>
    <property type="evidence" value="ECO:0007669"/>
    <property type="project" value="InterPro"/>
</dbReference>
<keyword evidence="7" id="KW-1185">Reference proteome</keyword>
<dbReference type="GO" id="GO:0000981">
    <property type="term" value="F:DNA-binding transcription factor activity, RNA polymerase II-specific"/>
    <property type="evidence" value="ECO:0007669"/>
    <property type="project" value="InterPro"/>
</dbReference>